<protein>
    <submittedName>
        <fullName evidence="1">Uncharacterized protein</fullName>
    </submittedName>
</protein>
<sequence>MIHRVLNRHYSNRSFLKIWVYHGFEQIYHQAKAWDVARVSEETDVPSGNYRTSCSGLPHQ</sequence>
<evidence type="ECO:0000313" key="1">
    <source>
        <dbReference type="EMBL" id="MBO1915904.1"/>
    </source>
</evidence>
<evidence type="ECO:0000313" key="2">
    <source>
        <dbReference type="Proteomes" id="UP000664477"/>
    </source>
</evidence>
<proteinExistence type="predicted"/>
<reference evidence="1" key="1">
    <citation type="submission" date="2021-03" db="EMBL/GenBank/DDBJ databases">
        <title>Molecular epidemiology and mechanisms of colistin and carbapenem resistance in Enterobacteriaceae from clinical isolates, the environment and porcine samples in Pretoria, South Africa.</title>
        <authorList>
            <person name="Bogoshi D."/>
            <person name="Mbelle N.M."/>
            <person name="Naidoo V."/>
            <person name="Osei Sekyere J."/>
        </authorList>
    </citation>
    <scope>NUCLEOTIDE SEQUENCE</scope>
    <source>
        <strain evidence="1">C052</strain>
    </source>
</reference>
<gene>
    <name evidence="1" type="ORF">J4727_03910</name>
</gene>
<accession>A0A939NJK1</accession>
<organism evidence="1 2">
    <name type="scientific">Providencia rettgeri</name>
    <dbReference type="NCBI Taxonomy" id="587"/>
    <lineage>
        <taxon>Bacteria</taxon>
        <taxon>Pseudomonadati</taxon>
        <taxon>Pseudomonadota</taxon>
        <taxon>Gammaproteobacteria</taxon>
        <taxon>Enterobacterales</taxon>
        <taxon>Morganellaceae</taxon>
        <taxon>Providencia</taxon>
    </lineage>
</organism>
<dbReference type="EMBL" id="JAGETQ010000011">
    <property type="protein sequence ID" value="MBO1915904.1"/>
    <property type="molecule type" value="Genomic_DNA"/>
</dbReference>
<comment type="caution">
    <text evidence="1">The sequence shown here is derived from an EMBL/GenBank/DDBJ whole genome shotgun (WGS) entry which is preliminary data.</text>
</comment>
<dbReference type="AlphaFoldDB" id="A0A939NJK1"/>
<name>A0A939NJK1_PRORE</name>
<dbReference type="Proteomes" id="UP000664477">
    <property type="component" value="Unassembled WGS sequence"/>
</dbReference>